<dbReference type="InterPro" id="IPR017504">
    <property type="entry name" value="CHP03067_Planctomycetes"/>
</dbReference>
<evidence type="ECO:0000313" key="3">
    <source>
        <dbReference type="Proteomes" id="UP000320421"/>
    </source>
</evidence>
<gene>
    <name evidence="2" type="ORF">HG66A1_34030</name>
</gene>
<sequence precursor="true">MKTLMGLAVLSGLLSVVNVNNLQAEEKIKPEVRQALQTFAGTWQIKSVEPKRATQAARRLVFRKDLTYAALDENGKELWSGTFDLDPTASPGIWDHRSHEARKKGGDALGIYELDGNRLKVCCAVGTWNNKQWMGKPRPTKFQLPTADVVLLLERVTSAP</sequence>
<dbReference type="OrthoDB" id="292826at2"/>
<feature type="signal peptide" evidence="1">
    <location>
        <begin position="1"/>
        <end position="24"/>
    </location>
</feature>
<dbReference type="EMBL" id="CP036266">
    <property type="protein sequence ID" value="QDT21600.1"/>
    <property type="molecule type" value="Genomic_DNA"/>
</dbReference>
<protein>
    <recommendedName>
        <fullName evidence="4">TIGR03067 domain-containing protein</fullName>
    </recommendedName>
</protein>
<dbReference type="NCBIfam" id="TIGR03067">
    <property type="entry name" value="Planc_TIGR03067"/>
    <property type="match status" value="1"/>
</dbReference>
<dbReference type="AlphaFoldDB" id="A0A517PQF3"/>
<keyword evidence="1" id="KW-0732">Signal</keyword>
<accession>A0A517PQF3</accession>
<evidence type="ECO:0008006" key="4">
    <source>
        <dbReference type="Google" id="ProtNLM"/>
    </source>
</evidence>
<evidence type="ECO:0000256" key="1">
    <source>
        <dbReference type="SAM" id="SignalP"/>
    </source>
</evidence>
<dbReference type="Proteomes" id="UP000320421">
    <property type="component" value="Chromosome"/>
</dbReference>
<name>A0A517PQF3_9PLAN</name>
<evidence type="ECO:0000313" key="2">
    <source>
        <dbReference type="EMBL" id="QDT21600.1"/>
    </source>
</evidence>
<proteinExistence type="predicted"/>
<reference evidence="2 3" key="1">
    <citation type="submission" date="2019-02" db="EMBL/GenBank/DDBJ databases">
        <title>Deep-cultivation of Planctomycetes and their phenomic and genomic characterization uncovers novel biology.</title>
        <authorList>
            <person name="Wiegand S."/>
            <person name="Jogler M."/>
            <person name="Boedeker C."/>
            <person name="Pinto D."/>
            <person name="Vollmers J."/>
            <person name="Rivas-Marin E."/>
            <person name="Kohn T."/>
            <person name="Peeters S.H."/>
            <person name="Heuer A."/>
            <person name="Rast P."/>
            <person name="Oberbeckmann S."/>
            <person name="Bunk B."/>
            <person name="Jeske O."/>
            <person name="Meyerdierks A."/>
            <person name="Storesund J.E."/>
            <person name="Kallscheuer N."/>
            <person name="Luecker S."/>
            <person name="Lage O.M."/>
            <person name="Pohl T."/>
            <person name="Merkel B.J."/>
            <person name="Hornburger P."/>
            <person name="Mueller R.-W."/>
            <person name="Bruemmer F."/>
            <person name="Labrenz M."/>
            <person name="Spormann A.M."/>
            <person name="Op den Camp H."/>
            <person name="Overmann J."/>
            <person name="Amann R."/>
            <person name="Jetten M.S.M."/>
            <person name="Mascher T."/>
            <person name="Medema M.H."/>
            <person name="Devos D.P."/>
            <person name="Kaster A.-K."/>
            <person name="Ovreas L."/>
            <person name="Rohde M."/>
            <person name="Galperin M.Y."/>
            <person name="Jogler C."/>
        </authorList>
    </citation>
    <scope>NUCLEOTIDE SEQUENCE [LARGE SCALE GENOMIC DNA]</scope>
    <source>
        <strain evidence="2 3">HG66A1</strain>
    </source>
</reference>
<keyword evidence="3" id="KW-1185">Reference proteome</keyword>
<dbReference type="RefSeq" id="WP_145186166.1">
    <property type="nucleotide sequence ID" value="NZ_CP036266.1"/>
</dbReference>
<feature type="chain" id="PRO_5022230869" description="TIGR03067 domain-containing protein" evidence="1">
    <location>
        <begin position="25"/>
        <end position="160"/>
    </location>
</feature>
<organism evidence="2 3">
    <name type="scientific">Gimesia chilikensis</name>
    <dbReference type="NCBI Taxonomy" id="2605989"/>
    <lineage>
        <taxon>Bacteria</taxon>
        <taxon>Pseudomonadati</taxon>
        <taxon>Planctomycetota</taxon>
        <taxon>Planctomycetia</taxon>
        <taxon>Planctomycetales</taxon>
        <taxon>Planctomycetaceae</taxon>
        <taxon>Gimesia</taxon>
    </lineage>
</organism>